<dbReference type="EMBL" id="JAODUP010000070">
    <property type="protein sequence ID" value="KAK2164032.1"/>
    <property type="molecule type" value="Genomic_DNA"/>
</dbReference>
<keyword evidence="2" id="KW-1185">Reference proteome</keyword>
<dbReference type="AlphaFoldDB" id="A0AAD9NBD1"/>
<evidence type="ECO:0000313" key="1">
    <source>
        <dbReference type="EMBL" id="KAK2164032.1"/>
    </source>
</evidence>
<accession>A0AAD9NBD1</accession>
<dbReference type="Proteomes" id="UP001208570">
    <property type="component" value="Unassembled WGS sequence"/>
</dbReference>
<evidence type="ECO:0000313" key="2">
    <source>
        <dbReference type="Proteomes" id="UP001208570"/>
    </source>
</evidence>
<protein>
    <submittedName>
        <fullName evidence="1">Uncharacterized protein</fullName>
    </submittedName>
</protein>
<comment type="caution">
    <text evidence="1">The sequence shown here is derived from an EMBL/GenBank/DDBJ whole genome shotgun (WGS) entry which is preliminary data.</text>
</comment>
<gene>
    <name evidence="1" type="ORF">LSH36_70g06049</name>
</gene>
<name>A0AAD9NBD1_9ANNE</name>
<organism evidence="1 2">
    <name type="scientific">Paralvinella palmiformis</name>
    <dbReference type="NCBI Taxonomy" id="53620"/>
    <lineage>
        <taxon>Eukaryota</taxon>
        <taxon>Metazoa</taxon>
        <taxon>Spiralia</taxon>
        <taxon>Lophotrochozoa</taxon>
        <taxon>Annelida</taxon>
        <taxon>Polychaeta</taxon>
        <taxon>Sedentaria</taxon>
        <taxon>Canalipalpata</taxon>
        <taxon>Terebellida</taxon>
        <taxon>Terebelliformia</taxon>
        <taxon>Alvinellidae</taxon>
        <taxon>Paralvinella</taxon>
    </lineage>
</organism>
<proteinExistence type="predicted"/>
<reference evidence="1" key="1">
    <citation type="journal article" date="2023" name="Mol. Biol. Evol.">
        <title>Third-Generation Sequencing Reveals the Adaptive Role of the Epigenome in Three Deep-Sea Polychaetes.</title>
        <authorList>
            <person name="Perez M."/>
            <person name="Aroh O."/>
            <person name="Sun Y."/>
            <person name="Lan Y."/>
            <person name="Juniper S.K."/>
            <person name="Young C.R."/>
            <person name="Angers B."/>
            <person name="Qian P.Y."/>
        </authorList>
    </citation>
    <scope>NUCLEOTIDE SEQUENCE</scope>
    <source>
        <strain evidence="1">P08H-3</strain>
    </source>
</reference>
<sequence length="204" mass="22376">MGFSLPKVLMKSCTVVQHLEILVLEETVEKLQCSSSGPLQKEGNTISPEIQMFVYDAIINHVQTRNVPSLLGKFAQQFGLNMDMVPHHTTIEMMARELGVVSDLQAAEMVMTNTYLTLVFAATTQGFVNFLVDAGIPCGLIPRYRVNRLHILFQILLCPLFATAPCGGLQALILADVARGEKSVLGLIGKLPVIKDTGTKEWCC</sequence>